<gene>
    <name evidence="2" type="ORF">VF724_15190</name>
</gene>
<dbReference type="EMBL" id="JAYJLD010000026">
    <property type="protein sequence ID" value="MEB3103000.1"/>
    <property type="molecule type" value="Genomic_DNA"/>
</dbReference>
<feature type="domain" description="Thioredoxin-like fold" evidence="1">
    <location>
        <begin position="1"/>
        <end position="76"/>
    </location>
</feature>
<reference evidence="2" key="1">
    <citation type="submission" date="2023-12" db="EMBL/GenBank/DDBJ databases">
        <title>Fervidustalea candida gen. nov., sp. nov., a novel member of the family Paenibacillaceae isolated from a geothermal area.</title>
        <authorList>
            <person name="Li W.-J."/>
            <person name="Jiao J.-Y."/>
            <person name="Chen Y."/>
        </authorList>
    </citation>
    <scope>NUCLEOTIDE SEQUENCE</scope>
    <source>
        <strain evidence="2">SYSU GA230002</strain>
    </source>
</reference>
<dbReference type="NCBIfam" id="TIGR00412">
    <property type="entry name" value="redox_disulf_2"/>
    <property type="match status" value="1"/>
</dbReference>
<dbReference type="InterPro" id="IPR036249">
    <property type="entry name" value="Thioredoxin-like_sf"/>
</dbReference>
<sequence length="78" mass="8419">MVLKILGTGCQKCKTLEKNAYEAVKLNGLDVSIEKVEDIPSIMGYGVMSTPALVLNEKVVSSGKVLTPQEIAQLIQQN</sequence>
<evidence type="ECO:0000313" key="3">
    <source>
        <dbReference type="Proteomes" id="UP001310386"/>
    </source>
</evidence>
<evidence type="ECO:0000313" key="2">
    <source>
        <dbReference type="EMBL" id="MEB3103000.1"/>
    </source>
</evidence>
<dbReference type="Gene3D" id="3.40.30.10">
    <property type="entry name" value="Glutaredoxin"/>
    <property type="match status" value="1"/>
</dbReference>
<dbReference type="Proteomes" id="UP001310386">
    <property type="component" value="Unassembled WGS sequence"/>
</dbReference>
<accession>A0ABU5ZKG8</accession>
<dbReference type="RefSeq" id="WP_371755127.1">
    <property type="nucleotide sequence ID" value="NZ_JAYJLD010000026.1"/>
</dbReference>
<protein>
    <submittedName>
        <fullName evidence="2">Thioredoxin family protein</fullName>
    </submittedName>
</protein>
<dbReference type="PIRSF" id="PIRSF037031">
    <property type="entry name" value="Redox_disulphide_2"/>
    <property type="match status" value="1"/>
</dbReference>
<dbReference type="InterPro" id="IPR005243">
    <property type="entry name" value="THIRX-like_proc"/>
</dbReference>
<name>A0ABU5ZKG8_9BACL</name>
<comment type="caution">
    <text evidence="2">The sequence shown here is derived from an EMBL/GenBank/DDBJ whole genome shotgun (WGS) entry which is preliminary data.</text>
</comment>
<keyword evidence="3" id="KW-1185">Reference proteome</keyword>
<dbReference type="PANTHER" id="PTHR36450:SF1">
    <property type="entry name" value="THIOREDOXIN"/>
    <property type="match status" value="1"/>
</dbReference>
<dbReference type="InterPro" id="IPR012336">
    <property type="entry name" value="Thioredoxin-like_fold"/>
</dbReference>
<evidence type="ECO:0000259" key="1">
    <source>
        <dbReference type="Pfam" id="PF13192"/>
    </source>
</evidence>
<organism evidence="2 3">
    <name type="scientific">Ferviditalea candida</name>
    <dbReference type="NCBI Taxonomy" id="3108399"/>
    <lineage>
        <taxon>Bacteria</taxon>
        <taxon>Bacillati</taxon>
        <taxon>Bacillota</taxon>
        <taxon>Bacilli</taxon>
        <taxon>Bacillales</taxon>
        <taxon>Paenibacillaceae</taxon>
        <taxon>Ferviditalea</taxon>
    </lineage>
</organism>
<proteinExistence type="predicted"/>
<dbReference type="PANTHER" id="PTHR36450">
    <property type="entry name" value="THIOREDOXIN"/>
    <property type="match status" value="1"/>
</dbReference>
<dbReference type="SUPFAM" id="SSF52833">
    <property type="entry name" value="Thioredoxin-like"/>
    <property type="match status" value="1"/>
</dbReference>
<dbReference type="Pfam" id="PF13192">
    <property type="entry name" value="Thioredoxin_3"/>
    <property type="match status" value="1"/>
</dbReference>